<comment type="subcellular location">
    <subcellularLocation>
        <location evidence="2">Cytoplasm</location>
    </subcellularLocation>
    <subcellularLocation>
        <location evidence="1">Nucleus</location>
    </subcellularLocation>
</comment>
<feature type="domain" description="Importin N-terminal" evidence="10">
    <location>
        <begin position="24"/>
        <end position="90"/>
    </location>
</feature>
<feature type="region of interest" description="Disordered" evidence="9">
    <location>
        <begin position="435"/>
        <end position="454"/>
    </location>
</feature>
<evidence type="ECO:0000256" key="2">
    <source>
        <dbReference type="ARBA" id="ARBA00004496"/>
    </source>
</evidence>
<keyword evidence="7" id="KW-0539">Nucleus</keyword>
<comment type="caution">
    <text evidence="11">The sequence shown here is derived from an EMBL/GenBank/DDBJ whole genome shotgun (WGS) entry which is preliminary data.</text>
</comment>
<dbReference type="InterPro" id="IPR011989">
    <property type="entry name" value="ARM-like"/>
</dbReference>
<keyword evidence="4" id="KW-0813">Transport</keyword>
<reference evidence="11 12" key="1">
    <citation type="journal article" date="2024" name="Nat. Commun.">
        <title>Phylogenomics reveals the evolutionary origins of lichenization in chlorophyte algae.</title>
        <authorList>
            <person name="Puginier C."/>
            <person name="Libourel C."/>
            <person name="Otte J."/>
            <person name="Skaloud P."/>
            <person name="Haon M."/>
            <person name="Grisel S."/>
            <person name="Petersen M."/>
            <person name="Berrin J.G."/>
            <person name="Delaux P.M."/>
            <person name="Dal Grande F."/>
            <person name="Keller J."/>
        </authorList>
    </citation>
    <scope>NUCLEOTIDE SEQUENCE [LARGE SCALE GENOMIC DNA]</scope>
    <source>
        <strain evidence="11 12">SAG 2043</strain>
    </source>
</reference>
<evidence type="ECO:0000259" key="10">
    <source>
        <dbReference type="PROSITE" id="PS50166"/>
    </source>
</evidence>
<proteinExistence type="inferred from homology"/>
<evidence type="ECO:0000256" key="5">
    <source>
        <dbReference type="ARBA" id="ARBA00022490"/>
    </source>
</evidence>
<dbReference type="InterPro" id="IPR044189">
    <property type="entry name" value="XPO4/7-like"/>
</dbReference>
<evidence type="ECO:0000313" key="11">
    <source>
        <dbReference type="EMBL" id="KAK9812956.1"/>
    </source>
</evidence>
<evidence type="ECO:0000256" key="6">
    <source>
        <dbReference type="ARBA" id="ARBA00022927"/>
    </source>
</evidence>
<feature type="compositionally biased region" description="Acidic residues" evidence="9">
    <location>
        <begin position="439"/>
        <end position="450"/>
    </location>
</feature>
<dbReference type="GO" id="GO:0005737">
    <property type="term" value="C:cytoplasm"/>
    <property type="evidence" value="ECO:0007669"/>
    <property type="project" value="UniProtKB-SubCell"/>
</dbReference>
<evidence type="ECO:0000256" key="8">
    <source>
        <dbReference type="ARBA" id="ARBA00040444"/>
    </source>
</evidence>
<dbReference type="PANTHER" id="PTHR12596">
    <property type="entry name" value="EXPORTIN 4,7-RELATED"/>
    <property type="match status" value="1"/>
</dbReference>
<dbReference type="Proteomes" id="UP001489004">
    <property type="component" value="Unassembled WGS sequence"/>
</dbReference>
<dbReference type="GO" id="GO:0006611">
    <property type="term" value="P:protein export from nucleus"/>
    <property type="evidence" value="ECO:0007669"/>
    <property type="project" value="TreeGrafter"/>
</dbReference>
<dbReference type="Pfam" id="PF03810">
    <property type="entry name" value="IBN_N"/>
    <property type="match status" value="1"/>
</dbReference>
<dbReference type="EMBL" id="JALJOR010000008">
    <property type="protein sequence ID" value="KAK9812956.1"/>
    <property type="molecule type" value="Genomic_DNA"/>
</dbReference>
<dbReference type="PROSITE" id="PS50166">
    <property type="entry name" value="IMPORTIN_B_NT"/>
    <property type="match status" value="1"/>
</dbReference>
<dbReference type="SUPFAM" id="SSF48371">
    <property type="entry name" value="ARM repeat"/>
    <property type="match status" value="1"/>
</dbReference>
<dbReference type="GO" id="GO:0005049">
    <property type="term" value="F:nuclear export signal receptor activity"/>
    <property type="evidence" value="ECO:0007669"/>
    <property type="project" value="InterPro"/>
</dbReference>
<keyword evidence="12" id="KW-1185">Reference proteome</keyword>
<dbReference type="PANTHER" id="PTHR12596:SF1">
    <property type="entry name" value="EXPORTIN-4"/>
    <property type="match status" value="1"/>
</dbReference>
<accession>A0AAW1PWZ0</accession>
<protein>
    <recommendedName>
        <fullName evidence="8">Exportin-4</fullName>
    </recommendedName>
</protein>
<gene>
    <name evidence="11" type="ORF">WJX72_006385</name>
</gene>
<evidence type="ECO:0000313" key="12">
    <source>
        <dbReference type="Proteomes" id="UP001489004"/>
    </source>
</evidence>
<dbReference type="InterPro" id="IPR016024">
    <property type="entry name" value="ARM-type_fold"/>
</dbReference>
<organism evidence="11 12">
    <name type="scientific">[Myrmecia] bisecta</name>
    <dbReference type="NCBI Taxonomy" id="41462"/>
    <lineage>
        <taxon>Eukaryota</taxon>
        <taxon>Viridiplantae</taxon>
        <taxon>Chlorophyta</taxon>
        <taxon>core chlorophytes</taxon>
        <taxon>Trebouxiophyceae</taxon>
        <taxon>Trebouxiales</taxon>
        <taxon>Trebouxiaceae</taxon>
        <taxon>Myrmecia</taxon>
    </lineage>
</organism>
<sequence>MEAMQRAVEQACIDFQRPATQQQAEATLIEFRNSPSPIAACQHILEHSSNPDARFQAVVTLREAAIREWVLCSPAAHRSLRTYVLHHILRHAGEGASLVQKQLIGTGNPAARQAGIQIYEEIVTEFSPSTASAMGLPWDYHERCCASLEADYLRSFYVHAVNIAREAAPAAVKEQDGGICLACISLMMAILCWDFRKPGGPLQSFGTRRSDSSQVRPGAAWAELLLPAEATQWLWDLLAALQGNELSPLALRARSLTALLCSVCGDVFPPSNASDRSALGLPGLSAQDAYLQRLLGAVMRWISPPEEVVHRVACGDGAAESQLLDACRAFAVAAPVHRAAGFERAMPGDSSGSPSGGVLMTLARLTQACIGAGGVRQALDVTWALNATDILVDAWADLLAQECTLRQKTPPSATSQAAATAVFTSFVEAALQDQASGALEDEEEDEEDSGNAEAREEWLTRAAALGRAAVLPSLQLLVRLFAERQHQLHQCMAAGALTRDPSVPLEELSWLLRMGAHLLADPGEGETPMVPLPIMALVSHHYQQPNPVEQLSQCLLAVAGMCLDESARPLCSPRLMEAAIWAVARWADTYLFPEEEFNSPLAAAFGAEGGGLHVLDALVKMAGALLSHWPGEVDLHAVVCKRLLRVLVHRRPICSRLVHLDSWQHLAGAFAAQAQEVRELKDKVQRSLVQSLCLAAAGIPNAQTCEQYITHIMHSVAAEVTALAGHPDLPSIADRPDVLQRVYALLETLRGAAQGTTARAQPTLFVMTASLMQPLLLLQTAYRRQPEVTCLILKVAGDVVEAHVSYLQAQDAQVLCQWVLQLLQLYSKYNLGLISVQTGKRLQEEAATGAYRDLRALLKLLTHLTQRDLVDFGTGSDNGGQAAVDVAQVVFLGLDVLIPLISLDLLKFPKLCRAYFTLLAYMLEVYPERVAALPAASFSTLMRTLEFGVAAPEADVVQSSLEALAALARFHCDAVAGGHPGVQAQNAGEPPVLARFLEVVMRRLLLEEYGRDVVEHAADALLPLILAYPSAYQHIGESLLAGQQDANMRTTLTRALTELMSTNGVIQSTDRTNRKRFRMNLGKFVTDARSVVRLR</sequence>
<keyword evidence="5" id="KW-0963">Cytoplasm</keyword>
<dbReference type="GO" id="GO:0005643">
    <property type="term" value="C:nuclear pore"/>
    <property type="evidence" value="ECO:0007669"/>
    <property type="project" value="TreeGrafter"/>
</dbReference>
<comment type="similarity">
    <text evidence="3">Belongs to the exportin family.</text>
</comment>
<evidence type="ECO:0000256" key="7">
    <source>
        <dbReference type="ARBA" id="ARBA00023242"/>
    </source>
</evidence>
<evidence type="ECO:0000256" key="9">
    <source>
        <dbReference type="SAM" id="MobiDB-lite"/>
    </source>
</evidence>
<evidence type="ECO:0000256" key="1">
    <source>
        <dbReference type="ARBA" id="ARBA00004123"/>
    </source>
</evidence>
<keyword evidence="6" id="KW-0653">Protein transport</keyword>
<name>A0AAW1PWZ0_9CHLO</name>
<dbReference type="InterPro" id="IPR001494">
    <property type="entry name" value="Importin-beta_N"/>
</dbReference>
<dbReference type="GO" id="GO:0031267">
    <property type="term" value="F:small GTPase binding"/>
    <property type="evidence" value="ECO:0007669"/>
    <property type="project" value="InterPro"/>
</dbReference>
<evidence type="ECO:0000256" key="3">
    <source>
        <dbReference type="ARBA" id="ARBA00009466"/>
    </source>
</evidence>
<dbReference type="AlphaFoldDB" id="A0AAW1PWZ0"/>
<dbReference type="Gene3D" id="1.25.10.10">
    <property type="entry name" value="Leucine-rich Repeat Variant"/>
    <property type="match status" value="2"/>
</dbReference>
<evidence type="ECO:0000256" key="4">
    <source>
        <dbReference type="ARBA" id="ARBA00022448"/>
    </source>
</evidence>